<dbReference type="Pfam" id="PF13489">
    <property type="entry name" value="Methyltransf_23"/>
    <property type="match status" value="1"/>
</dbReference>
<dbReference type="PANTHER" id="PTHR43861:SF6">
    <property type="entry name" value="METHYLTRANSFERASE TYPE 11"/>
    <property type="match status" value="1"/>
</dbReference>
<dbReference type="SUPFAM" id="SSF53335">
    <property type="entry name" value="S-adenosyl-L-methionine-dependent methyltransferases"/>
    <property type="match status" value="1"/>
</dbReference>
<organism evidence="1 2">
    <name type="scientific">Candidatus Sungbacteria bacterium RIFCSPHIGHO2_02_FULL_49_12</name>
    <dbReference type="NCBI Taxonomy" id="1802271"/>
    <lineage>
        <taxon>Bacteria</taxon>
        <taxon>Candidatus Sungiibacteriota</taxon>
    </lineage>
</organism>
<evidence type="ECO:0008006" key="3">
    <source>
        <dbReference type="Google" id="ProtNLM"/>
    </source>
</evidence>
<dbReference type="Proteomes" id="UP000177362">
    <property type="component" value="Unassembled WGS sequence"/>
</dbReference>
<gene>
    <name evidence="1" type="ORF">A3C11_01490</name>
</gene>
<dbReference type="EMBL" id="MHQJ01000006">
    <property type="protein sequence ID" value="OHA01869.1"/>
    <property type="molecule type" value="Genomic_DNA"/>
</dbReference>
<evidence type="ECO:0000313" key="2">
    <source>
        <dbReference type="Proteomes" id="UP000177362"/>
    </source>
</evidence>
<reference evidence="1 2" key="1">
    <citation type="journal article" date="2016" name="Nat. Commun.">
        <title>Thousands of microbial genomes shed light on interconnected biogeochemical processes in an aquifer system.</title>
        <authorList>
            <person name="Anantharaman K."/>
            <person name="Brown C.T."/>
            <person name="Hug L.A."/>
            <person name="Sharon I."/>
            <person name="Castelle C.J."/>
            <person name="Probst A.J."/>
            <person name="Thomas B.C."/>
            <person name="Singh A."/>
            <person name="Wilkins M.J."/>
            <person name="Karaoz U."/>
            <person name="Brodie E.L."/>
            <person name="Williams K.H."/>
            <person name="Hubbard S.S."/>
            <person name="Banfield J.F."/>
        </authorList>
    </citation>
    <scope>NUCLEOTIDE SEQUENCE [LARGE SCALE GENOMIC DNA]</scope>
</reference>
<dbReference type="PANTHER" id="PTHR43861">
    <property type="entry name" value="TRANS-ACONITATE 2-METHYLTRANSFERASE-RELATED"/>
    <property type="match status" value="1"/>
</dbReference>
<dbReference type="Gene3D" id="3.40.50.150">
    <property type="entry name" value="Vaccinia Virus protein VP39"/>
    <property type="match status" value="1"/>
</dbReference>
<protein>
    <recommendedName>
        <fullName evidence="3">Methyltransferase type 11 domain-containing protein</fullName>
    </recommendedName>
</protein>
<dbReference type="InterPro" id="IPR029063">
    <property type="entry name" value="SAM-dependent_MTases_sf"/>
</dbReference>
<dbReference type="STRING" id="1802271.A3C11_01490"/>
<evidence type="ECO:0000313" key="1">
    <source>
        <dbReference type="EMBL" id="OHA01869.1"/>
    </source>
</evidence>
<sequence length="242" mass="28003">MDASLYDEFNRLEGEFWWFVGRRRIVISLLKRSLTQRERPSILDVGCGTGFNLTALQEVGDTYGVENSPDALRYLEKRGLRSRVVVAALPYLSLPRQYNAITCLDVLEHVREDNEALGSLFRCLRPGGLLLITVPAYQWLWSEHDAVNHHVRRYSKSELQGKVLRAGFKIERLTYFNTFLFPLAIIFRIWRKVTRAPESDFKYRWGILERIFAAVFSSESRLLSLGLNFPFGLSLVCVARRP</sequence>
<name>A0A1G2KU00_9BACT</name>
<comment type="caution">
    <text evidence="1">The sequence shown here is derived from an EMBL/GenBank/DDBJ whole genome shotgun (WGS) entry which is preliminary data.</text>
</comment>
<accession>A0A1G2KU00</accession>
<proteinExistence type="predicted"/>
<dbReference type="CDD" id="cd02440">
    <property type="entry name" value="AdoMet_MTases"/>
    <property type="match status" value="1"/>
</dbReference>
<dbReference type="AlphaFoldDB" id="A0A1G2KU00"/>